<name>A0A1E7RDY7_9GAMM</name>
<dbReference type="GO" id="GO:0000270">
    <property type="term" value="P:peptidoglycan metabolic process"/>
    <property type="evidence" value="ECO:0007669"/>
    <property type="project" value="TreeGrafter"/>
</dbReference>
<dbReference type="GO" id="GO:0005886">
    <property type="term" value="C:plasma membrane"/>
    <property type="evidence" value="ECO:0007669"/>
    <property type="project" value="TreeGrafter"/>
</dbReference>
<dbReference type="PANTHER" id="PTHR30336">
    <property type="entry name" value="INNER MEMBRANE PROTEIN, PROBABLE PERMEASE"/>
    <property type="match status" value="1"/>
</dbReference>
<dbReference type="Gene3D" id="3.40.50.620">
    <property type="entry name" value="HUPs"/>
    <property type="match status" value="1"/>
</dbReference>
<dbReference type="InterPro" id="IPR051599">
    <property type="entry name" value="Cell_Envelope_Assoc"/>
</dbReference>
<dbReference type="PANTHER" id="PTHR30336:SF4">
    <property type="entry name" value="ENVELOPE BIOGENESIS FACTOR ELYC"/>
    <property type="match status" value="1"/>
</dbReference>
<evidence type="ECO:0000256" key="1">
    <source>
        <dbReference type="SAM" id="MobiDB-lite"/>
    </source>
</evidence>
<organism evidence="3 4">
    <name type="scientific">Acinetobacter qingfengensis</name>
    <dbReference type="NCBI Taxonomy" id="1262585"/>
    <lineage>
        <taxon>Bacteria</taxon>
        <taxon>Pseudomonadati</taxon>
        <taxon>Pseudomonadota</taxon>
        <taxon>Gammaproteobacteria</taxon>
        <taxon>Moraxellales</taxon>
        <taxon>Moraxellaceae</taxon>
        <taxon>Acinetobacter</taxon>
    </lineage>
</organism>
<dbReference type="CDD" id="cd06259">
    <property type="entry name" value="YdcF-like"/>
    <property type="match status" value="1"/>
</dbReference>
<dbReference type="RefSeq" id="WP_070069159.1">
    <property type="nucleotide sequence ID" value="NZ_MKKK01000009.1"/>
</dbReference>
<protein>
    <recommendedName>
        <fullName evidence="2">DUF218 domain-containing protein</fullName>
    </recommendedName>
</protein>
<evidence type="ECO:0000313" key="4">
    <source>
        <dbReference type="Proteomes" id="UP000185895"/>
    </source>
</evidence>
<dbReference type="AlphaFoldDB" id="A0A1E7RDY7"/>
<reference evidence="3 4" key="1">
    <citation type="submission" date="2016-09" db="EMBL/GenBank/DDBJ databases">
        <authorList>
            <person name="Capua I."/>
            <person name="De Benedictis P."/>
            <person name="Joannis T."/>
            <person name="Lombin L.H."/>
            <person name="Cattoli G."/>
        </authorList>
    </citation>
    <scope>NUCLEOTIDE SEQUENCE [LARGE SCALE GENOMIC DNA]</scope>
    <source>
        <strain evidence="3 4">ANC 4671</strain>
    </source>
</reference>
<feature type="region of interest" description="Disordered" evidence="1">
    <location>
        <begin position="164"/>
        <end position="189"/>
    </location>
</feature>
<dbReference type="InterPro" id="IPR003848">
    <property type="entry name" value="DUF218"/>
</dbReference>
<evidence type="ECO:0000259" key="2">
    <source>
        <dbReference type="Pfam" id="PF02698"/>
    </source>
</evidence>
<sequence length="362" mass="41523">MAKKVHTLITLSRSLFVLMLCAIALTLFMYSPFYAKSALWLLNKLTDVRVDPVAAESQKTGQLSLESTYEPGSPEWVARQAYLAEVNKALNDGQVDDFSYLQHRYDLLQQMIKQQKAKEQSNTLEQASESDIEQAASVDYFQQLIPDENEPLFQQYREFLVKNQQGNSKKYPHKKQSRPKESVPSPFILQRPDHQPHAIVILGGGLMAGKQKGQIILNPYTQKRLQTAIEIYNKYHLPILLSGVESPYMQKWLKQHDIEAQFLENRSMNTCENTRFSALLLQKQGGAPTVFLVTDAYHMPRSRQLFAQNGIETIPVVASLPNALTEWQPSRQNWMHSRRANYELLALIRSKWIGESNCREVP</sequence>
<gene>
    <name evidence="3" type="ORF">BJI46_10110</name>
</gene>
<dbReference type="Pfam" id="PF02698">
    <property type="entry name" value="DUF218"/>
    <property type="match status" value="1"/>
</dbReference>
<dbReference type="GO" id="GO:0043164">
    <property type="term" value="P:Gram-negative-bacterium-type cell wall biogenesis"/>
    <property type="evidence" value="ECO:0007669"/>
    <property type="project" value="TreeGrafter"/>
</dbReference>
<accession>A0A1E7RDY7</accession>
<comment type="caution">
    <text evidence="3">The sequence shown here is derived from an EMBL/GenBank/DDBJ whole genome shotgun (WGS) entry which is preliminary data.</text>
</comment>
<dbReference type="STRING" id="1262585.BJI46_10110"/>
<dbReference type="OrthoDB" id="9809813at2"/>
<dbReference type="InterPro" id="IPR014729">
    <property type="entry name" value="Rossmann-like_a/b/a_fold"/>
</dbReference>
<feature type="domain" description="DUF218" evidence="2">
    <location>
        <begin position="198"/>
        <end position="345"/>
    </location>
</feature>
<proteinExistence type="predicted"/>
<dbReference type="EMBL" id="MKKK01000009">
    <property type="protein sequence ID" value="OEY97447.1"/>
    <property type="molecule type" value="Genomic_DNA"/>
</dbReference>
<dbReference type="Proteomes" id="UP000185895">
    <property type="component" value="Unassembled WGS sequence"/>
</dbReference>
<keyword evidence="4" id="KW-1185">Reference proteome</keyword>
<evidence type="ECO:0000313" key="3">
    <source>
        <dbReference type="EMBL" id="OEY97447.1"/>
    </source>
</evidence>